<sequence>MSRITRVALAIGASVAALAGGVSAAHADEAPATAAGSPSVVQLQAAHSGKCLTVAGASLRNGADAVQATCADDLDNQLFELVPGPSATFELRAKHSGKCLEVENGSTNTGARAQQWWCVNAAHQRWRLVLADVTKDLYELHPDHADARCLDVKSSSKDDGAVVQQWNCNGTTAQQWRIQPAKG</sequence>
<proteinExistence type="predicted"/>
<dbReference type="RefSeq" id="WP_344437131.1">
    <property type="nucleotide sequence ID" value="NZ_BAAASL010000017.1"/>
</dbReference>
<gene>
    <name evidence="3" type="ORF">GCM10010315_43640</name>
</gene>
<accession>A0ABN3TYV8</accession>
<evidence type="ECO:0000313" key="4">
    <source>
        <dbReference type="Proteomes" id="UP001500886"/>
    </source>
</evidence>
<keyword evidence="1" id="KW-0732">Signal</keyword>
<name>A0ABN3TYV8_9ACTN</name>
<dbReference type="SMART" id="SM00458">
    <property type="entry name" value="RICIN"/>
    <property type="match status" value="1"/>
</dbReference>
<protein>
    <recommendedName>
        <fullName evidence="2">Ricin B lectin domain-containing protein</fullName>
    </recommendedName>
</protein>
<evidence type="ECO:0000313" key="3">
    <source>
        <dbReference type="EMBL" id="GAA2721274.1"/>
    </source>
</evidence>
<dbReference type="InterPro" id="IPR035992">
    <property type="entry name" value="Ricin_B-like_lectins"/>
</dbReference>
<organism evidence="3 4">
    <name type="scientific">Streptomyces luteosporeus</name>
    <dbReference type="NCBI Taxonomy" id="173856"/>
    <lineage>
        <taxon>Bacteria</taxon>
        <taxon>Bacillati</taxon>
        <taxon>Actinomycetota</taxon>
        <taxon>Actinomycetes</taxon>
        <taxon>Kitasatosporales</taxon>
        <taxon>Streptomycetaceae</taxon>
        <taxon>Streptomyces</taxon>
    </lineage>
</organism>
<dbReference type="Proteomes" id="UP001500886">
    <property type="component" value="Unassembled WGS sequence"/>
</dbReference>
<dbReference type="InterPro" id="IPR000772">
    <property type="entry name" value="Ricin_B_lectin"/>
</dbReference>
<evidence type="ECO:0000256" key="1">
    <source>
        <dbReference type="SAM" id="SignalP"/>
    </source>
</evidence>
<feature type="domain" description="Ricin B lectin" evidence="2">
    <location>
        <begin position="39"/>
        <end position="179"/>
    </location>
</feature>
<comment type="caution">
    <text evidence="3">The sequence shown here is derived from an EMBL/GenBank/DDBJ whole genome shotgun (WGS) entry which is preliminary data.</text>
</comment>
<feature type="chain" id="PRO_5046647402" description="Ricin B lectin domain-containing protein" evidence="1">
    <location>
        <begin position="20"/>
        <end position="183"/>
    </location>
</feature>
<dbReference type="Gene3D" id="2.80.10.50">
    <property type="match status" value="2"/>
</dbReference>
<keyword evidence="4" id="KW-1185">Reference proteome</keyword>
<dbReference type="SUPFAM" id="SSF50370">
    <property type="entry name" value="Ricin B-like lectins"/>
    <property type="match status" value="1"/>
</dbReference>
<feature type="signal peptide" evidence="1">
    <location>
        <begin position="1"/>
        <end position="19"/>
    </location>
</feature>
<reference evidence="3 4" key="1">
    <citation type="journal article" date="2019" name="Int. J. Syst. Evol. Microbiol.">
        <title>The Global Catalogue of Microorganisms (GCM) 10K type strain sequencing project: providing services to taxonomists for standard genome sequencing and annotation.</title>
        <authorList>
            <consortium name="The Broad Institute Genomics Platform"/>
            <consortium name="The Broad Institute Genome Sequencing Center for Infectious Disease"/>
            <person name="Wu L."/>
            <person name="Ma J."/>
        </authorList>
    </citation>
    <scope>NUCLEOTIDE SEQUENCE [LARGE SCALE GENOMIC DNA]</scope>
    <source>
        <strain evidence="3 4">JCM 4542</strain>
    </source>
</reference>
<evidence type="ECO:0000259" key="2">
    <source>
        <dbReference type="SMART" id="SM00458"/>
    </source>
</evidence>
<dbReference type="CDD" id="cd00161">
    <property type="entry name" value="beta-trefoil_Ricin-like"/>
    <property type="match status" value="1"/>
</dbReference>
<dbReference type="EMBL" id="BAAASL010000017">
    <property type="protein sequence ID" value="GAA2721274.1"/>
    <property type="molecule type" value="Genomic_DNA"/>
</dbReference>
<dbReference type="PROSITE" id="PS50231">
    <property type="entry name" value="RICIN_B_LECTIN"/>
    <property type="match status" value="1"/>
</dbReference>
<dbReference type="Pfam" id="PF14200">
    <property type="entry name" value="RicinB_lectin_2"/>
    <property type="match status" value="1"/>
</dbReference>